<sequence length="169" mass="17969">MAMRHFSPLHHKPFLCDFPRRRPGLDASFPPRSTPASSHPLRLVAASSIRWPKCGGGGGSGGLRDDGSDAGSWRRLQCSAGGGGGANPRDGVDGGWRQLGYGLHGVSIGVVQDGGFDARRSDKKGGGLLVYGVDAFGIWRCRQMQATPLLSDASTANIKWWEAWVLGRG</sequence>
<gene>
    <name evidence="1" type="ORF">OsI_25127</name>
</gene>
<dbReference type="AlphaFoldDB" id="A2YIS5"/>
<dbReference type="EMBL" id="CM000132">
    <property type="protein sequence ID" value="EAZ02986.1"/>
    <property type="molecule type" value="Genomic_DNA"/>
</dbReference>
<evidence type="ECO:0000313" key="1">
    <source>
        <dbReference type="EMBL" id="EAZ02986.1"/>
    </source>
</evidence>
<organism evidence="1 2">
    <name type="scientific">Oryza sativa subsp. indica</name>
    <name type="common">Rice</name>
    <dbReference type="NCBI Taxonomy" id="39946"/>
    <lineage>
        <taxon>Eukaryota</taxon>
        <taxon>Viridiplantae</taxon>
        <taxon>Streptophyta</taxon>
        <taxon>Embryophyta</taxon>
        <taxon>Tracheophyta</taxon>
        <taxon>Spermatophyta</taxon>
        <taxon>Magnoliopsida</taxon>
        <taxon>Liliopsida</taxon>
        <taxon>Poales</taxon>
        <taxon>Poaceae</taxon>
        <taxon>BOP clade</taxon>
        <taxon>Oryzoideae</taxon>
        <taxon>Oryzeae</taxon>
        <taxon>Oryzinae</taxon>
        <taxon>Oryza</taxon>
        <taxon>Oryza sativa</taxon>
    </lineage>
</organism>
<dbReference type="Proteomes" id="UP000007015">
    <property type="component" value="Chromosome 7"/>
</dbReference>
<dbReference type="HOGENOM" id="CLU_1581106_0_0_1"/>
<name>A2YIS5_ORYSI</name>
<protein>
    <submittedName>
        <fullName evidence="1">Uncharacterized protein</fullName>
    </submittedName>
</protein>
<reference evidence="1 2" key="1">
    <citation type="journal article" date="2005" name="PLoS Biol.">
        <title>The genomes of Oryza sativa: a history of duplications.</title>
        <authorList>
            <person name="Yu J."/>
            <person name="Wang J."/>
            <person name="Lin W."/>
            <person name="Li S."/>
            <person name="Li H."/>
            <person name="Zhou J."/>
            <person name="Ni P."/>
            <person name="Dong W."/>
            <person name="Hu S."/>
            <person name="Zeng C."/>
            <person name="Zhang J."/>
            <person name="Zhang Y."/>
            <person name="Li R."/>
            <person name="Xu Z."/>
            <person name="Li S."/>
            <person name="Li X."/>
            <person name="Zheng H."/>
            <person name="Cong L."/>
            <person name="Lin L."/>
            <person name="Yin J."/>
            <person name="Geng J."/>
            <person name="Li G."/>
            <person name="Shi J."/>
            <person name="Liu J."/>
            <person name="Lv H."/>
            <person name="Li J."/>
            <person name="Wang J."/>
            <person name="Deng Y."/>
            <person name="Ran L."/>
            <person name="Shi X."/>
            <person name="Wang X."/>
            <person name="Wu Q."/>
            <person name="Li C."/>
            <person name="Ren X."/>
            <person name="Wang J."/>
            <person name="Wang X."/>
            <person name="Li D."/>
            <person name="Liu D."/>
            <person name="Zhang X."/>
            <person name="Ji Z."/>
            <person name="Zhao W."/>
            <person name="Sun Y."/>
            <person name="Zhang Z."/>
            <person name="Bao J."/>
            <person name="Han Y."/>
            <person name="Dong L."/>
            <person name="Ji J."/>
            <person name="Chen P."/>
            <person name="Wu S."/>
            <person name="Liu J."/>
            <person name="Xiao Y."/>
            <person name="Bu D."/>
            <person name="Tan J."/>
            <person name="Yang L."/>
            <person name="Ye C."/>
            <person name="Zhang J."/>
            <person name="Xu J."/>
            <person name="Zhou Y."/>
            <person name="Yu Y."/>
            <person name="Zhang B."/>
            <person name="Zhuang S."/>
            <person name="Wei H."/>
            <person name="Liu B."/>
            <person name="Lei M."/>
            <person name="Yu H."/>
            <person name="Li Y."/>
            <person name="Xu H."/>
            <person name="Wei S."/>
            <person name="He X."/>
            <person name="Fang L."/>
            <person name="Zhang Z."/>
            <person name="Zhang Y."/>
            <person name="Huang X."/>
            <person name="Su Z."/>
            <person name="Tong W."/>
            <person name="Li J."/>
            <person name="Tong Z."/>
            <person name="Li S."/>
            <person name="Ye J."/>
            <person name="Wang L."/>
            <person name="Fang L."/>
            <person name="Lei T."/>
            <person name="Chen C."/>
            <person name="Chen H."/>
            <person name="Xu Z."/>
            <person name="Li H."/>
            <person name="Huang H."/>
            <person name="Zhang F."/>
            <person name="Xu H."/>
            <person name="Li N."/>
            <person name="Zhao C."/>
            <person name="Li S."/>
            <person name="Dong L."/>
            <person name="Huang Y."/>
            <person name="Li L."/>
            <person name="Xi Y."/>
            <person name="Qi Q."/>
            <person name="Li W."/>
            <person name="Zhang B."/>
            <person name="Hu W."/>
            <person name="Zhang Y."/>
            <person name="Tian X."/>
            <person name="Jiao Y."/>
            <person name="Liang X."/>
            <person name="Jin J."/>
            <person name="Gao L."/>
            <person name="Zheng W."/>
            <person name="Hao B."/>
            <person name="Liu S."/>
            <person name="Wang W."/>
            <person name="Yuan L."/>
            <person name="Cao M."/>
            <person name="McDermott J."/>
            <person name="Samudrala R."/>
            <person name="Wang J."/>
            <person name="Wong G.K."/>
            <person name="Yang H."/>
        </authorList>
    </citation>
    <scope>NUCLEOTIDE SEQUENCE [LARGE SCALE GENOMIC DNA]</scope>
    <source>
        <strain evidence="2">cv. 93-11</strain>
    </source>
</reference>
<dbReference type="Gramene" id="BGIOSGA025261-TA">
    <property type="protein sequence ID" value="BGIOSGA025261-PA"/>
    <property type="gene ID" value="BGIOSGA025261"/>
</dbReference>
<proteinExistence type="predicted"/>
<accession>A2YIS5</accession>
<evidence type="ECO:0000313" key="2">
    <source>
        <dbReference type="Proteomes" id="UP000007015"/>
    </source>
</evidence>
<keyword evidence="2" id="KW-1185">Reference proteome</keyword>